<dbReference type="EMBL" id="AP019297">
    <property type="protein sequence ID" value="BBG93794.1"/>
    <property type="molecule type" value="Genomic_DNA"/>
</dbReference>
<gene>
    <name evidence="1" type="ORF">Prudu_001911</name>
</gene>
<proteinExistence type="predicted"/>
<protein>
    <submittedName>
        <fullName evidence="1">ZWICHEL kinesin-like calmodulin-binding protein</fullName>
    </submittedName>
</protein>
<sequence>MKLYSDHAYAAGGTLSRSGTSSRLSSAAEPDCVLTSLEPSYALLSPLLGGDFAKNFGRKSRSLVSGPDIGGMSVTRRDSLRTAVAKKRIRREIKLLFLGVGLGYWWGLGRGSPFQCSHGLGIGIGRFEAAAAAVVKAKHGQGGMKEFTAWFCQNSQKSGIRAPAGPDK</sequence>
<organism evidence="1">
    <name type="scientific">Prunus dulcis</name>
    <name type="common">Almond</name>
    <name type="synonym">Amygdalus dulcis</name>
    <dbReference type="NCBI Taxonomy" id="3755"/>
    <lineage>
        <taxon>Eukaryota</taxon>
        <taxon>Viridiplantae</taxon>
        <taxon>Streptophyta</taxon>
        <taxon>Embryophyta</taxon>
        <taxon>Tracheophyta</taxon>
        <taxon>Spermatophyta</taxon>
        <taxon>Magnoliopsida</taxon>
        <taxon>eudicotyledons</taxon>
        <taxon>Gunneridae</taxon>
        <taxon>Pentapetalae</taxon>
        <taxon>rosids</taxon>
        <taxon>fabids</taxon>
        <taxon>Rosales</taxon>
        <taxon>Rosaceae</taxon>
        <taxon>Amygdaloideae</taxon>
        <taxon>Amygdaleae</taxon>
        <taxon>Prunus</taxon>
    </lineage>
</organism>
<accession>A0A4Y1QPN0</accession>
<reference evidence="1" key="1">
    <citation type="journal article" date="2019" name="Science">
        <title>Mutation of a bHLH transcription factor allowed almond domestication.</title>
        <authorList>
            <person name="Sanchez-Perez R."/>
            <person name="Pavan S."/>
            <person name="Mazzeo R."/>
            <person name="Moldovan C."/>
            <person name="Aiese Cigliano R."/>
            <person name="Del Cueto J."/>
            <person name="Ricciardi F."/>
            <person name="Lotti C."/>
            <person name="Ricciardi L."/>
            <person name="Dicenta F."/>
            <person name="Lopez-Marques R.L."/>
            <person name="Lindberg Moller B."/>
        </authorList>
    </citation>
    <scope>NUCLEOTIDE SEQUENCE</scope>
</reference>
<name>A0A4Y1QPN0_PRUDU</name>
<dbReference type="AlphaFoldDB" id="A0A4Y1QPN0"/>
<evidence type="ECO:0000313" key="1">
    <source>
        <dbReference type="EMBL" id="BBG93794.1"/>
    </source>
</evidence>